<organism evidence="1 2">
    <name type="scientific">Paenibacillus melissococcoides</name>
    <dbReference type="NCBI Taxonomy" id="2912268"/>
    <lineage>
        <taxon>Bacteria</taxon>
        <taxon>Bacillati</taxon>
        <taxon>Bacillota</taxon>
        <taxon>Bacilli</taxon>
        <taxon>Bacillales</taxon>
        <taxon>Paenibacillaceae</taxon>
        <taxon>Paenibacillus</taxon>
    </lineage>
</organism>
<keyword evidence="2" id="KW-1185">Reference proteome</keyword>
<gene>
    <name evidence="1" type="ORF">WJ0W_000464</name>
</gene>
<protein>
    <submittedName>
        <fullName evidence="1">Uncharacterized protein</fullName>
    </submittedName>
</protein>
<proteinExistence type="predicted"/>
<accession>A0ABM9FVP8</accession>
<sequence>MRKSYANCESGATACFRMFFPHIKEAVDQWDPIGLLALGAPSDEYDSLSLHITLMYAKRPEPDGMAVQLERYMEEQFGLGPAAMPPERGEAWTRSIRTFCHHLLEDEWLYERYEDWRLHRGTCHTTEVC</sequence>
<dbReference type="EMBL" id="CALYLO010000001">
    <property type="protein sequence ID" value="CAH8243238.1"/>
    <property type="molecule type" value="Genomic_DNA"/>
</dbReference>
<evidence type="ECO:0000313" key="1">
    <source>
        <dbReference type="EMBL" id="CAH8243238.1"/>
    </source>
</evidence>
<dbReference type="RefSeq" id="WP_213426140.1">
    <property type="nucleotide sequence ID" value="NZ_AP031286.1"/>
</dbReference>
<dbReference type="Proteomes" id="UP001154322">
    <property type="component" value="Unassembled WGS sequence"/>
</dbReference>
<comment type="caution">
    <text evidence="1">The sequence shown here is derived from an EMBL/GenBank/DDBJ whole genome shotgun (WGS) entry which is preliminary data.</text>
</comment>
<name>A0ABM9FVP8_9BACL</name>
<evidence type="ECO:0000313" key="2">
    <source>
        <dbReference type="Proteomes" id="UP001154322"/>
    </source>
</evidence>
<reference evidence="1" key="1">
    <citation type="submission" date="2022-06" db="EMBL/GenBank/DDBJ databases">
        <authorList>
            <person name="Dietemann V."/>
            <person name="Ory F."/>
            <person name="Dainat B."/>
            <person name="Oberhansli S."/>
        </authorList>
    </citation>
    <scope>NUCLEOTIDE SEQUENCE</scope>
    <source>
        <strain evidence="1">Ena-SAMPLE-TAB-26-04-2022-14:26:32:270-5432</strain>
    </source>
</reference>